<feature type="domain" description="HTH cro/C1-type" evidence="2">
    <location>
        <begin position="78"/>
        <end position="135"/>
    </location>
</feature>
<evidence type="ECO:0000259" key="2">
    <source>
        <dbReference type="PROSITE" id="PS50943"/>
    </source>
</evidence>
<dbReference type="SMART" id="SM00530">
    <property type="entry name" value="HTH_XRE"/>
    <property type="match status" value="2"/>
</dbReference>
<evidence type="ECO:0000313" key="4">
    <source>
        <dbReference type="Proteomes" id="UP000579647"/>
    </source>
</evidence>
<dbReference type="Proteomes" id="UP000579647">
    <property type="component" value="Unassembled WGS sequence"/>
</dbReference>
<dbReference type="Gene3D" id="1.10.260.40">
    <property type="entry name" value="lambda repressor-like DNA-binding domains"/>
    <property type="match status" value="2"/>
</dbReference>
<feature type="region of interest" description="Disordered" evidence="1">
    <location>
        <begin position="138"/>
        <end position="163"/>
    </location>
</feature>
<reference evidence="3 4" key="1">
    <citation type="submission" date="2020-08" db="EMBL/GenBank/DDBJ databases">
        <title>Sequencing the genomes of 1000 actinobacteria strains.</title>
        <authorList>
            <person name="Klenk H.-P."/>
        </authorList>
    </citation>
    <scope>NUCLEOTIDE SEQUENCE [LARGE SCALE GENOMIC DNA]</scope>
    <source>
        <strain evidence="3 4">DSM 44598</strain>
    </source>
</reference>
<keyword evidence="4" id="KW-1185">Reference proteome</keyword>
<dbReference type="SUPFAM" id="SSF47413">
    <property type="entry name" value="lambda repressor-like DNA-binding domains"/>
    <property type="match status" value="1"/>
</dbReference>
<dbReference type="InterPro" id="IPR052345">
    <property type="entry name" value="Rad_response_metalloprotease"/>
</dbReference>
<dbReference type="InterPro" id="IPR010982">
    <property type="entry name" value="Lambda_DNA-bd_dom_sf"/>
</dbReference>
<dbReference type="RefSeq" id="WP_184368578.1">
    <property type="nucleotide sequence ID" value="NZ_BAAAKM010000063.1"/>
</dbReference>
<name>A0A840WNW8_9ACTN</name>
<evidence type="ECO:0000313" key="3">
    <source>
        <dbReference type="EMBL" id="MBB5494701.1"/>
    </source>
</evidence>
<protein>
    <submittedName>
        <fullName evidence="3">Transcriptional regulator with XRE-family HTH domain</fullName>
    </submittedName>
</protein>
<feature type="domain" description="HTH cro/C1-type" evidence="2">
    <location>
        <begin position="15"/>
        <end position="70"/>
    </location>
</feature>
<evidence type="ECO:0000256" key="1">
    <source>
        <dbReference type="SAM" id="MobiDB-lite"/>
    </source>
</evidence>
<accession>A0A840WNW8</accession>
<dbReference type="AlphaFoldDB" id="A0A840WNW8"/>
<dbReference type="CDD" id="cd00093">
    <property type="entry name" value="HTH_XRE"/>
    <property type="match status" value="2"/>
</dbReference>
<gene>
    <name evidence="3" type="ORF">HNR07_005838</name>
</gene>
<dbReference type="InterPro" id="IPR001387">
    <property type="entry name" value="Cro/C1-type_HTH"/>
</dbReference>
<dbReference type="EMBL" id="JACHDO010000001">
    <property type="protein sequence ID" value="MBB5494701.1"/>
    <property type="molecule type" value="Genomic_DNA"/>
</dbReference>
<dbReference type="PANTHER" id="PTHR43236">
    <property type="entry name" value="ANTITOXIN HIGA1"/>
    <property type="match status" value="1"/>
</dbReference>
<dbReference type="GO" id="GO:0003677">
    <property type="term" value="F:DNA binding"/>
    <property type="evidence" value="ECO:0007669"/>
    <property type="project" value="InterPro"/>
</dbReference>
<organism evidence="3 4">
    <name type="scientific">Nocardiopsis metallicus</name>
    <dbReference type="NCBI Taxonomy" id="179819"/>
    <lineage>
        <taxon>Bacteria</taxon>
        <taxon>Bacillati</taxon>
        <taxon>Actinomycetota</taxon>
        <taxon>Actinomycetes</taxon>
        <taxon>Streptosporangiales</taxon>
        <taxon>Nocardiopsidaceae</taxon>
        <taxon>Nocardiopsis</taxon>
    </lineage>
</organism>
<dbReference type="Pfam" id="PF01381">
    <property type="entry name" value="HTH_3"/>
    <property type="match status" value="1"/>
</dbReference>
<dbReference type="Pfam" id="PF13560">
    <property type="entry name" value="HTH_31"/>
    <property type="match status" value="1"/>
</dbReference>
<comment type="caution">
    <text evidence="3">The sequence shown here is derived from an EMBL/GenBank/DDBJ whole genome shotgun (WGS) entry which is preliminary data.</text>
</comment>
<dbReference type="PROSITE" id="PS50943">
    <property type="entry name" value="HTH_CROC1"/>
    <property type="match status" value="2"/>
</dbReference>
<proteinExistence type="predicted"/>
<sequence>MGSRSGAHGWLPHALSQARRDAGLTQTDLARQLKISRQMIVRYETQGGAAPAAEKLRPLAQALGTSPSAFIDPQAQGMAALRARAGLSQQQVIEQMRTGLSLQAYRGVESGRITRLRPMDAQALAEVFGATEQDVQAAHDHDLARSRRQAPTSHRAAEDTAST</sequence>
<dbReference type="PANTHER" id="PTHR43236:SF1">
    <property type="entry name" value="BLL7220 PROTEIN"/>
    <property type="match status" value="1"/>
</dbReference>